<accession>A0A918F075</accession>
<feature type="region of interest" description="Disordered" evidence="1">
    <location>
        <begin position="1"/>
        <end position="134"/>
    </location>
</feature>
<evidence type="ECO:0000313" key="3">
    <source>
        <dbReference type="Proteomes" id="UP000656732"/>
    </source>
</evidence>
<evidence type="ECO:0000313" key="2">
    <source>
        <dbReference type="EMBL" id="GGQ92709.1"/>
    </source>
</evidence>
<comment type="caution">
    <text evidence="2">The sequence shown here is derived from an EMBL/GenBank/DDBJ whole genome shotgun (WGS) entry which is preliminary data.</text>
</comment>
<reference evidence="2" key="2">
    <citation type="submission" date="2020-09" db="EMBL/GenBank/DDBJ databases">
        <authorList>
            <person name="Sun Q."/>
            <person name="Ohkuma M."/>
        </authorList>
    </citation>
    <scope>NUCLEOTIDE SEQUENCE</scope>
    <source>
        <strain evidence="2">JCM 4403</strain>
    </source>
</reference>
<dbReference type="Proteomes" id="UP000656732">
    <property type="component" value="Unassembled WGS sequence"/>
</dbReference>
<evidence type="ECO:0000256" key="1">
    <source>
        <dbReference type="SAM" id="MobiDB-lite"/>
    </source>
</evidence>
<gene>
    <name evidence="2" type="ORF">GCM10010280_45500</name>
</gene>
<dbReference type="EMBL" id="BMTU01000009">
    <property type="protein sequence ID" value="GGQ92709.1"/>
    <property type="molecule type" value="Genomic_DNA"/>
</dbReference>
<dbReference type="AlphaFoldDB" id="A0A918F075"/>
<keyword evidence="3" id="KW-1185">Reference proteome</keyword>
<reference evidence="2" key="1">
    <citation type="journal article" date="2014" name="Int. J. Syst. Evol. Microbiol.">
        <title>Complete genome sequence of Corynebacterium casei LMG S-19264T (=DSM 44701T), isolated from a smear-ripened cheese.</title>
        <authorList>
            <consortium name="US DOE Joint Genome Institute (JGI-PGF)"/>
            <person name="Walter F."/>
            <person name="Albersmeier A."/>
            <person name="Kalinowski J."/>
            <person name="Ruckert C."/>
        </authorList>
    </citation>
    <scope>NUCLEOTIDE SEQUENCE</scope>
    <source>
        <strain evidence="2">JCM 4403</strain>
    </source>
</reference>
<feature type="compositionally biased region" description="Basic residues" evidence="1">
    <location>
        <begin position="125"/>
        <end position="134"/>
    </location>
</feature>
<protein>
    <submittedName>
        <fullName evidence="2">Uncharacterized protein</fullName>
    </submittedName>
</protein>
<name>A0A918F075_9ACTN</name>
<proteinExistence type="predicted"/>
<sequence>MLHENAYVPAATDDTYTRPMSDPLDTTPCSRPSANSTNGTLASFRGRADGTTRAVLDLSQTDNTPLPSMRKGGRPRRTGGTERNLPTTTDNALRAAGRARRAAGLPSREAVPAADGEQAVERTRGCPRRCGHRP</sequence>
<feature type="compositionally biased region" description="Polar residues" evidence="1">
    <location>
        <begin position="27"/>
        <end position="41"/>
    </location>
</feature>
<organism evidence="2 3">
    <name type="scientific">Streptomyces pilosus</name>
    <dbReference type="NCBI Taxonomy" id="28893"/>
    <lineage>
        <taxon>Bacteria</taxon>
        <taxon>Bacillati</taxon>
        <taxon>Actinomycetota</taxon>
        <taxon>Actinomycetes</taxon>
        <taxon>Kitasatosporales</taxon>
        <taxon>Streptomycetaceae</taxon>
        <taxon>Streptomyces</taxon>
    </lineage>
</organism>